<sequence>MEDVLSVAAHPVPSAHRPRSWPRAREAAREFAATRAHGGDRPDAARVPLDLALGAALADDLVSPVAVPACDSAAMDGYAVAGAGPWRVVGRALAGDRRAVPALLPGQALEIATGAAVPAGAEAVLPYEDAGRVEGGTVIGGVRPGRHIRRRGEAVPAGATVAPAGAVVTPALLGLAAGLGHDTLRVRRPRVAALVTGDEVVASGRPGPAAVRDAIGPVLPGLVAWAGGTLVTRRHVPDGLDPLLAALRAVAHDPGTEVVAVCGASSVGPADHLRTALAELGARPVVDGVACRPGHPQMLAALTGGPIVVGLPGNPNAALVAALTLLVPALAALAGRADPAHAGRRARLLGDVAAHPLDTRLVGVRVHGDGAAPVGHAGSATLRGSALADALAVIPPRAEGGGGSAHPVELVELPR</sequence>
<name>A0A852TTQ2_9ACTN</name>
<keyword evidence="5 7" id="KW-0501">Molybdenum cofactor biosynthesis</keyword>
<evidence type="ECO:0000256" key="4">
    <source>
        <dbReference type="ARBA" id="ARBA00022505"/>
    </source>
</evidence>
<dbReference type="SUPFAM" id="SSF63882">
    <property type="entry name" value="MoeA N-terminal region -like"/>
    <property type="match status" value="1"/>
</dbReference>
<organism evidence="10 11">
    <name type="scientific">Spinactinospora alkalitolerans</name>
    <dbReference type="NCBI Taxonomy" id="687207"/>
    <lineage>
        <taxon>Bacteria</taxon>
        <taxon>Bacillati</taxon>
        <taxon>Actinomycetota</taxon>
        <taxon>Actinomycetes</taxon>
        <taxon>Streptosporangiales</taxon>
        <taxon>Nocardiopsidaceae</taxon>
        <taxon>Spinactinospora</taxon>
    </lineage>
</organism>
<feature type="domain" description="MoaB/Mog" evidence="9">
    <location>
        <begin position="192"/>
        <end position="332"/>
    </location>
</feature>
<dbReference type="GO" id="GO:0005829">
    <property type="term" value="C:cytosol"/>
    <property type="evidence" value="ECO:0007669"/>
    <property type="project" value="TreeGrafter"/>
</dbReference>
<dbReference type="InterPro" id="IPR036135">
    <property type="entry name" value="MoeA_linker/N_sf"/>
</dbReference>
<dbReference type="SUPFAM" id="SSF53218">
    <property type="entry name" value="Molybdenum cofactor biosynthesis proteins"/>
    <property type="match status" value="1"/>
</dbReference>
<dbReference type="InterPro" id="IPR036425">
    <property type="entry name" value="MoaB/Mog-like_dom_sf"/>
</dbReference>
<evidence type="ECO:0000256" key="7">
    <source>
        <dbReference type="RuleBase" id="RU365090"/>
    </source>
</evidence>
<dbReference type="Gene3D" id="3.40.980.10">
    <property type="entry name" value="MoaB/Mog-like domain"/>
    <property type="match status" value="1"/>
</dbReference>
<dbReference type="AlphaFoldDB" id="A0A852TTQ2"/>
<keyword evidence="7" id="KW-0460">Magnesium</keyword>
<dbReference type="InterPro" id="IPR005110">
    <property type="entry name" value="MoeA_linker/N"/>
</dbReference>
<dbReference type="GO" id="GO:0061599">
    <property type="term" value="F:molybdopterin molybdotransferase activity"/>
    <property type="evidence" value="ECO:0007669"/>
    <property type="project" value="UniProtKB-UniRule"/>
</dbReference>
<dbReference type="InterPro" id="IPR038987">
    <property type="entry name" value="MoeA-like"/>
</dbReference>
<evidence type="ECO:0000256" key="2">
    <source>
        <dbReference type="ARBA" id="ARBA00005046"/>
    </source>
</evidence>
<comment type="similarity">
    <text evidence="3 7">Belongs to the MoeA family.</text>
</comment>
<dbReference type="SMART" id="SM00852">
    <property type="entry name" value="MoCF_biosynth"/>
    <property type="match status" value="1"/>
</dbReference>
<keyword evidence="7" id="KW-0479">Metal-binding</keyword>
<keyword evidence="11" id="KW-1185">Reference proteome</keyword>
<dbReference type="Gene3D" id="2.170.190.11">
    <property type="entry name" value="Molybdopterin biosynthesis moea protein, domain 3"/>
    <property type="match status" value="1"/>
</dbReference>
<dbReference type="GO" id="GO:0006777">
    <property type="term" value="P:Mo-molybdopterin cofactor biosynthetic process"/>
    <property type="evidence" value="ECO:0007669"/>
    <property type="project" value="UniProtKB-UniRule"/>
</dbReference>
<evidence type="ECO:0000256" key="5">
    <source>
        <dbReference type="ARBA" id="ARBA00023150"/>
    </source>
</evidence>
<dbReference type="RefSeq" id="WP_179643282.1">
    <property type="nucleotide sequence ID" value="NZ_BAAAYY010000017.1"/>
</dbReference>
<dbReference type="InterPro" id="IPR001453">
    <property type="entry name" value="MoaB/Mog_dom"/>
</dbReference>
<comment type="function">
    <text evidence="1 7">Catalyzes the insertion of molybdate into adenylated molybdopterin with the concomitant release of AMP.</text>
</comment>
<dbReference type="PANTHER" id="PTHR10192:SF5">
    <property type="entry name" value="GEPHYRIN"/>
    <property type="match status" value="1"/>
</dbReference>
<comment type="caution">
    <text evidence="10">The sequence shown here is derived from an EMBL/GenBank/DDBJ whole genome shotgun (WGS) entry which is preliminary data.</text>
</comment>
<evidence type="ECO:0000256" key="8">
    <source>
        <dbReference type="SAM" id="MobiDB-lite"/>
    </source>
</evidence>
<comment type="pathway">
    <text evidence="2 7">Cofactor biosynthesis; molybdopterin biosynthesis.</text>
</comment>
<evidence type="ECO:0000313" key="10">
    <source>
        <dbReference type="EMBL" id="NYE47308.1"/>
    </source>
</evidence>
<dbReference type="InterPro" id="IPR036688">
    <property type="entry name" value="MoeA_C_domain_IV_sf"/>
</dbReference>
<proteinExistence type="inferred from homology"/>
<evidence type="ECO:0000256" key="6">
    <source>
        <dbReference type="ARBA" id="ARBA00047317"/>
    </source>
</evidence>
<keyword evidence="7 10" id="KW-0808">Transferase</keyword>
<dbReference type="Gene3D" id="2.40.340.10">
    <property type="entry name" value="MoeA, C-terminal, domain IV"/>
    <property type="match status" value="1"/>
</dbReference>
<keyword evidence="4 7" id="KW-0500">Molybdenum</keyword>
<protein>
    <recommendedName>
        <fullName evidence="7">Molybdopterin molybdenumtransferase</fullName>
        <ecNumber evidence="7">2.10.1.1</ecNumber>
    </recommendedName>
</protein>
<gene>
    <name evidence="10" type="ORF">HDA32_002428</name>
</gene>
<dbReference type="Pfam" id="PF03453">
    <property type="entry name" value="MoeA_N"/>
    <property type="match status" value="1"/>
</dbReference>
<dbReference type="Pfam" id="PF03454">
    <property type="entry name" value="MoeA_C"/>
    <property type="match status" value="1"/>
</dbReference>
<dbReference type="EC" id="2.10.1.1" evidence="7"/>
<dbReference type="PANTHER" id="PTHR10192">
    <property type="entry name" value="MOLYBDOPTERIN BIOSYNTHESIS PROTEIN"/>
    <property type="match status" value="1"/>
</dbReference>
<dbReference type="Gene3D" id="3.90.105.10">
    <property type="entry name" value="Molybdopterin biosynthesis moea protein, domain 2"/>
    <property type="match status" value="1"/>
</dbReference>
<comment type="catalytic activity">
    <reaction evidence="6">
        <text>adenylyl-molybdopterin + molybdate = Mo-molybdopterin + AMP + H(+)</text>
        <dbReference type="Rhea" id="RHEA:35047"/>
        <dbReference type="ChEBI" id="CHEBI:15378"/>
        <dbReference type="ChEBI" id="CHEBI:36264"/>
        <dbReference type="ChEBI" id="CHEBI:62727"/>
        <dbReference type="ChEBI" id="CHEBI:71302"/>
        <dbReference type="ChEBI" id="CHEBI:456215"/>
        <dbReference type="EC" id="2.10.1.1"/>
    </reaction>
</comment>
<comment type="cofactor">
    <cofactor evidence="7">
        <name>Mg(2+)</name>
        <dbReference type="ChEBI" id="CHEBI:18420"/>
    </cofactor>
</comment>
<dbReference type="InterPro" id="IPR005111">
    <property type="entry name" value="MoeA_C_domain_IV"/>
</dbReference>
<reference evidence="10 11" key="1">
    <citation type="submission" date="2020-07" db="EMBL/GenBank/DDBJ databases">
        <title>Sequencing the genomes of 1000 actinobacteria strains.</title>
        <authorList>
            <person name="Klenk H.-P."/>
        </authorList>
    </citation>
    <scope>NUCLEOTIDE SEQUENCE [LARGE SCALE GENOMIC DNA]</scope>
    <source>
        <strain evidence="10 11">CXB654</strain>
    </source>
</reference>
<dbReference type="Proteomes" id="UP000589036">
    <property type="component" value="Unassembled WGS sequence"/>
</dbReference>
<dbReference type="Pfam" id="PF00994">
    <property type="entry name" value="MoCF_biosynth"/>
    <property type="match status" value="1"/>
</dbReference>
<evidence type="ECO:0000313" key="11">
    <source>
        <dbReference type="Proteomes" id="UP000589036"/>
    </source>
</evidence>
<dbReference type="GO" id="GO:0046872">
    <property type="term" value="F:metal ion binding"/>
    <property type="evidence" value="ECO:0007669"/>
    <property type="project" value="UniProtKB-UniRule"/>
</dbReference>
<accession>A0A852TTQ2</accession>
<evidence type="ECO:0000259" key="9">
    <source>
        <dbReference type="SMART" id="SM00852"/>
    </source>
</evidence>
<dbReference type="EMBL" id="JACCCC010000001">
    <property type="protein sequence ID" value="NYE47308.1"/>
    <property type="molecule type" value="Genomic_DNA"/>
</dbReference>
<feature type="region of interest" description="Disordered" evidence="8">
    <location>
        <begin position="1"/>
        <end position="23"/>
    </location>
</feature>
<evidence type="ECO:0000256" key="1">
    <source>
        <dbReference type="ARBA" id="ARBA00002901"/>
    </source>
</evidence>
<dbReference type="UniPathway" id="UPA00344"/>
<evidence type="ECO:0000256" key="3">
    <source>
        <dbReference type="ARBA" id="ARBA00010763"/>
    </source>
</evidence>